<keyword evidence="1" id="KW-0328">Glycosyltransferase</keyword>
<name>A0AAC9ANS5_9ACTN</name>
<reference evidence="5 7" key="2">
    <citation type="submission" date="2016-02" db="EMBL/GenBank/DDBJ databases">
        <title>Complete Genome Sequence of Propionibacterium acidipropionici ATCC 55737.</title>
        <authorList>
            <person name="Luna Flores C.H."/>
            <person name="Nielsen L.K."/>
            <person name="Marcellin E."/>
        </authorList>
    </citation>
    <scope>NUCLEOTIDE SEQUENCE [LARGE SCALE GENOMIC DNA]</scope>
    <source>
        <strain evidence="5 7">ATCC 55737</strain>
    </source>
</reference>
<dbReference type="Pfam" id="PF00534">
    <property type="entry name" value="Glycos_transf_1"/>
    <property type="match status" value="1"/>
</dbReference>
<gene>
    <name evidence="6" type="ORF">A8L58_12375</name>
    <name evidence="5" type="ORF">AXH35_10935</name>
</gene>
<evidence type="ECO:0000313" key="6">
    <source>
        <dbReference type="EMBL" id="AOZ47340.1"/>
    </source>
</evidence>
<dbReference type="Gene3D" id="3.40.50.2000">
    <property type="entry name" value="Glycogen Phosphorylase B"/>
    <property type="match status" value="2"/>
</dbReference>
<sequence length="397" mass="42703">MRILIGTDTYPPTVNGAAQFTRRLAQGLAGRGYEVQLACPSPVGAPGRMIDEAGVVVHRFHAFRYAGYQDFPVAVPAGLRAEAGRLLDETRPDAVHVQSGFFLGRALVLEARRRGIGIVATNHLMPANVLDHLPCPPALRPAAAAALWRGVRQVYLQADAVTSPTQKAVDLMYAHTGIEGLAVSNGVDLESYRRIPRVTAGDPVVLFVGRLDPEKHLEDAITAMALLPDDLPGRLDIVGAGSARTEWERLASNLDLGPDRVRFLGKVPDAELLQAYGRAAVFAMPGTAELQSLVTLEAMATGMPVVAADAMALPHLVHHGENGFLYEPGDAIALAGHLTTLLGDPGLRRQMARAGHRIVEPHGFARTLDTFEGLYQQVRRLTLLPSRTPRRIPALTA</sequence>
<dbReference type="RefSeq" id="WP_062819860.1">
    <property type="nucleotide sequence ID" value="NZ_CP014352.1"/>
</dbReference>
<keyword evidence="2" id="KW-0808">Transferase</keyword>
<evidence type="ECO:0008006" key="9">
    <source>
        <dbReference type="Google" id="ProtNLM"/>
    </source>
</evidence>
<feature type="domain" description="Glycosyltransferase subfamily 4-like N-terminal" evidence="4">
    <location>
        <begin position="14"/>
        <end position="190"/>
    </location>
</feature>
<proteinExistence type="predicted"/>
<organism evidence="5 7">
    <name type="scientific">Acidipropionibacterium acidipropionici</name>
    <dbReference type="NCBI Taxonomy" id="1748"/>
    <lineage>
        <taxon>Bacteria</taxon>
        <taxon>Bacillati</taxon>
        <taxon>Actinomycetota</taxon>
        <taxon>Actinomycetes</taxon>
        <taxon>Propionibacteriales</taxon>
        <taxon>Propionibacteriaceae</taxon>
        <taxon>Acidipropionibacterium</taxon>
    </lineage>
</organism>
<evidence type="ECO:0000259" key="4">
    <source>
        <dbReference type="Pfam" id="PF13439"/>
    </source>
</evidence>
<evidence type="ECO:0000256" key="1">
    <source>
        <dbReference type="ARBA" id="ARBA00022676"/>
    </source>
</evidence>
<dbReference type="GO" id="GO:0016757">
    <property type="term" value="F:glycosyltransferase activity"/>
    <property type="evidence" value="ECO:0007669"/>
    <property type="project" value="UniProtKB-KW"/>
</dbReference>
<protein>
    <recommendedName>
        <fullName evidence="9">Glycosyltransferase family 4 protein</fullName>
    </recommendedName>
</protein>
<dbReference type="Proteomes" id="UP000178666">
    <property type="component" value="Chromosome"/>
</dbReference>
<dbReference type="Pfam" id="PF13439">
    <property type="entry name" value="Glyco_transf_4"/>
    <property type="match status" value="1"/>
</dbReference>
<dbReference type="InterPro" id="IPR001296">
    <property type="entry name" value="Glyco_trans_1"/>
</dbReference>
<dbReference type="EMBL" id="CP015970">
    <property type="protein sequence ID" value="AOZ47340.1"/>
    <property type="molecule type" value="Genomic_DNA"/>
</dbReference>
<dbReference type="Proteomes" id="UP000075221">
    <property type="component" value="Chromosome"/>
</dbReference>
<evidence type="ECO:0000256" key="2">
    <source>
        <dbReference type="ARBA" id="ARBA00022679"/>
    </source>
</evidence>
<evidence type="ECO:0000313" key="7">
    <source>
        <dbReference type="Proteomes" id="UP000075221"/>
    </source>
</evidence>
<reference evidence="6 8" key="1">
    <citation type="journal article" date="2016" name="Plant Dis.">
        <title>Improved production of propionic acid using genome shuffling.</title>
        <authorList>
            <person name="Luna-Flores C.H."/>
            <person name="Palfreyman R.W."/>
            <person name="Kromer J.O."/>
            <person name="Nielsen L.K."/>
            <person name="Marcellin E."/>
        </authorList>
    </citation>
    <scope>NUCLEOTIDE SEQUENCE [LARGE SCALE GENOMIC DNA]</scope>
    <source>
        <strain evidence="6 8">F3E8</strain>
    </source>
</reference>
<feature type="domain" description="Glycosyl transferase family 1" evidence="3">
    <location>
        <begin position="192"/>
        <end position="355"/>
    </location>
</feature>
<evidence type="ECO:0000313" key="8">
    <source>
        <dbReference type="Proteomes" id="UP000178666"/>
    </source>
</evidence>
<dbReference type="EMBL" id="CP014352">
    <property type="protein sequence ID" value="AMS05876.1"/>
    <property type="molecule type" value="Genomic_DNA"/>
</dbReference>
<accession>A0AAC9ANS5</accession>
<evidence type="ECO:0000259" key="3">
    <source>
        <dbReference type="Pfam" id="PF00534"/>
    </source>
</evidence>
<dbReference type="InterPro" id="IPR050194">
    <property type="entry name" value="Glycosyltransferase_grp1"/>
</dbReference>
<keyword evidence="8" id="KW-1185">Reference proteome</keyword>
<dbReference type="SUPFAM" id="SSF53756">
    <property type="entry name" value="UDP-Glycosyltransferase/glycogen phosphorylase"/>
    <property type="match status" value="1"/>
</dbReference>
<dbReference type="AlphaFoldDB" id="A0AAC9ANS5"/>
<evidence type="ECO:0000313" key="5">
    <source>
        <dbReference type="EMBL" id="AMS05876.1"/>
    </source>
</evidence>
<dbReference type="PANTHER" id="PTHR45947">
    <property type="entry name" value="SULFOQUINOVOSYL TRANSFERASE SQD2"/>
    <property type="match status" value="1"/>
</dbReference>
<dbReference type="PANTHER" id="PTHR45947:SF3">
    <property type="entry name" value="SULFOQUINOVOSYL TRANSFERASE SQD2"/>
    <property type="match status" value="1"/>
</dbReference>
<dbReference type="GO" id="GO:1901137">
    <property type="term" value="P:carbohydrate derivative biosynthetic process"/>
    <property type="evidence" value="ECO:0007669"/>
    <property type="project" value="UniProtKB-ARBA"/>
</dbReference>
<dbReference type="InterPro" id="IPR028098">
    <property type="entry name" value="Glyco_trans_4-like_N"/>
</dbReference>